<dbReference type="RefSeq" id="WP_036945611.1">
    <property type="nucleotide sequence ID" value="NZ_JQKC01000061.1"/>
</dbReference>
<keyword evidence="2" id="KW-1185">Reference proteome</keyword>
<dbReference type="AlphaFoldDB" id="A0A0L6JWH1"/>
<dbReference type="Proteomes" id="UP000036923">
    <property type="component" value="Unassembled WGS sequence"/>
</dbReference>
<protein>
    <submittedName>
        <fullName evidence="1">Uncharacterized protein</fullName>
    </submittedName>
</protein>
<evidence type="ECO:0000313" key="1">
    <source>
        <dbReference type="EMBL" id="KNY30094.1"/>
    </source>
</evidence>
<sequence length="107" mass="12738">MINKEIQLLYEQIKDIRPDISIPLRLGEPLNHEKVKKLLFYMDKLIVATKNENYISKKLIALLWDLYQDFEADVSHKKLRYPDKYFMYLASISSKFSELVGCYENNC</sequence>
<organism evidence="1 2">
    <name type="scientific">Pseudobacteroides cellulosolvens ATCC 35603 = DSM 2933</name>
    <dbReference type="NCBI Taxonomy" id="398512"/>
    <lineage>
        <taxon>Bacteria</taxon>
        <taxon>Bacillati</taxon>
        <taxon>Bacillota</taxon>
        <taxon>Clostridia</taxon>
        <taxon>Eubacteriales</taxon>
        <taxon>Oscillospiraceae</taxon>
        <taxon>Pseudobacteroides</taxon>
    </lineage>
</organism>
<gene>
    <name evidence="1" type="ORF">Bccel_5371</name>
</gene>
<proteinExistence type="predicted"/>
<accession>A0A0L6JWH1</accession>
<comment type="caution">
    <text evidence="1">The sequence shown here is derived from an EMBL/GenBank/DDBJ whole genome shotgun (WGS) entry which is preliminary data.</text>
</comment>
<dbReference type="EMBL" id="LGTC01000001">
    <property type="protein sequence ID" value="KNY30094.1"/>
    <property type="molecule type" value="Genomic_DNA"/>
</dbReference>
<name>A0A0L6JWH1_9FIRM</name>
<evidence type="ECO:0000313" key="2">
    <source>
        <dbReference type="Proteomes" id="UP000036923"/>
    </source>
</evidence>
<reference evidence="2" key="1">
    <citation type="submission" date="2015-07" db="EMBL/GenBank/DDBJ databases">
        <title>Near-Complete Genome Sequence of the Cellulolytic Bacterium Bacteroides (Pseudobacteroides) cellulosolvens ATCC 35603.</title>
        <authorList>
            <person name="Dassa B."/>
            <person name="Utturkar S.M."/>
            <person name="Klingeman D.M."/>
            <person name="Hurt R.A."/>
            <person name="Keller M."/>
            <person name="Xu J."/>
            <person name="Reddy Y.H.K."/>
            <person name="Borovok I."/>
            <person name="Grinberg I.R."/>
            <person name="Lamed R."/>
            <person name="Zhivin O."/>
            <person name="Bayer E.A."/>
            <person name="Brown S.D."/>
        </authorList>
    </citation>
    <scope>NUCLEOTIDE SEQUENCE [LARGE SCALE GENOMIC DNA]</scope>
    <source>
        <strain evidence="2">DSM 2933</strain>
    </source>
</reference>